<dbReference type="Pfam" id="PF01204">
    <property type="entry name" value="Trehalase"/>
    <property type="match status" value="1"/>
</dbReference>
<dbReference type="PROSITE" id="PS00927">
    <property type="entry name" value="TREHALASE_1"/>
    <property type="match status" value="1"/>
</dbReference>
<comment type="caution">
    <text evidence="3">The sequence shown here is derived from an EMBL/GenBank/DDBJ whole genome shotgun (WGS) entry which is preliminary data.</text>
</comment>
<evidence type="ECO:0000256" key="1">
    <source>
        <dbReference type="ARBA" id="ARBA00022801"/>
    </source>
</evidence>
<dbReference type="OrthoDB" id="106887at2"/>
<proteinExistence type="predicted"/>
<organism evidence="3 4">
    <name type="scientific">Sphingomonas mucosissima</name>
    <dbReference type="NCBI Taxonomy" id="370959"/>
    <lineage>
        <taxon>Bacteria</taxon>
        <taxon>Pseudomonadati</taxon>
        <taxon>Pseudomonadota</taxon>
        <taxon>Alphaproteobacteria</taxon>
        <taxon>Sphingomonadales</taxon>
        <taxon>Sphingomonadaceae</taxon>
        <taxon>Sphingomonas</taxon>
    </lineage>
</organism>
<dbReference type="InterPro" id="IPR018232">
    <property type="entry name" value="Glyco_hydro_37_CS"/>
</dbReference>
<dbReference type="PANTHER" id="PTHR23403">
    <property type="entry name" value="TREHALASE"/>
    <property type="match status" value="1"/>
</dbReference>
<dbReference type="EMBL" id="NBBJ01000001">
    <property type="protein sequence ID" value="OWK32860.1"/>
    <property type="molecule type" value="Genomic_DNA"/>
</dbReference>
<dbReference type="AlphaFoldDB" id="A0A245ZT21"/>
<dbReference type="Proteomes" id="UP000197783">
    <property type="component" value="Unassembled WGS sequence"/>
</dbReference>
<keyword evidence="4" id="KW-1185">Reference proteome</keyword>
<dbReference type="NCBIfam" id="NF009774">
    <property type="entry name" value="PRK13271.1"/>
    <property type="match status" value="1"/>
</dbReference>
<dbReference type="GO" id="GO:0004555">
    <property type="term" value="F:alpha,alpha-trehalase activity"/>
    <property type="evidence" value="ECO:0007669"/>
    <property type="project" value="UniProtKB-EC"/>
</dbReference>
<dbReference type="EC" id="3.2.1.28" evidence="3"/>
<dbReference type="Gene3D" id="1.50.10.10">
    <property type="match status" value="1"/>
</dbReference>
<dbReference type="SUPFAM" id="SSF48208">
    <property type="entry name" value="Six-hairpin glycosidases"/>
    <property type="match status" value="1"/>
</dbReference>
<dbReference type="PROSITE" id="PS00928">
    <property type="entry name" value="TREHALASE_2"/>
    <property type="match status" value="1"/>
</dbReference>
<dbReference type="RefSeq" id="WP_088332752.1">
    <property type="nucleotide sequence ID" value="NZ_NBBJ01000001.1"/>
</dbReference>
<dbReference type="InterPro" id="IPR012341">
    <property type="entry name" value="6hp_glycosidase-like_sf"/>
</dbReference>
<keyword evidence="1 3" id="KW-0378">Hydrolase</keyword>
<dbReference type="InterPro" id="IPR001661">
    <property type="entry name" value="Glyco_hydro_37"/>
</dbReference>
<sequence>MKFWQSLIGTSLAVCTLVAEPIRAQQSPAALYGELFSAVQTGRLFPDGKTFVDAVPKRDPQAIMADYQRQRPTTPEALRAFVLANFTVPGVNDRGATDLRRHIRNLWPMLVRQADTPVAGSSLLPMPQPYVVPGGRFREMYYWDSYFTMLGLAVDGQQPLVESMLANFTDTIERYGHIPNGMRTYYLGRAQPPFFALMLDLSKDADPATAAKRLAALKTEHAYWMKGAECLDTSGACARVVRMPDGTLLNRYWDDRPLPRDESYAEDVITAGEDPSRPAEEMYRHLRAGAESGWDYSSRWLSDPQRLASIRTTDIVPVDLNSLMLMMEEAIARRSAAAGDQAGAQSFTAMADKRRAALNRYFWVARQGRYADWDRVARKPTPRVSAAMLYPLFAGAASPQQAAAVATTVRRDLLATGGLRTTPIRTGQQWDSPNGWAPLQWVAIAALERSGQPALAREIAKRWLGTVEAAYADTGKMLEKYDVEERKPGGGGEYPTQDGFGWTNGVTSAILERYPLP</sequence>
<evidence type="ECO:0000256" key="2">
    <source>
        <dbReference type="ARBA" id="ARBA00023295"/>
    </source>
</evidence>
<name>A0A245ZT21_9SPHN</name>
<accession>A0A245ZT21</accession>
<dbReference type="InterPro" id="IPR008928">
    <property type="entry name" value="6-hairpin_glycosidase_sf"/>
</dbReference>
<gene>
    <name evidence="3" type="primary">treA</name>
    <name evidence="3" type="ORF">SPMU_12020</name>
</gene>
<evidence type="ECO:0000313" key="3">
    <source>
        <dbReference type="EMBL" id="OWK32860.1"/>
    </source>
</evidence>
<protein>
    <submittedName>
        <fullName evidence="3">Periplasmic trehalase</fullName>
        <ecNumber evidence="3">3.2.1.28</ecNumber>
    </submittedName>
</protein>
<dbReference type="GO" id="GO:0005993">
    <property type="term" value="P:trehalose catabolic process"/>
    <property type="evidence" value="ECO:0007669"/>
    <property type="project" value="TreeGrafter"/>
</dbReference>
<dbReference type="PANTHER" id="PTHR23403:SF1">
    <property type="entry name" value="TREHALASE"/>
    <property type="match status" value="1"/>
</dbReference>
<keyword evidence="2 3" id="KW-0326">Glycosidase</keyword>
<dbReference type="NCBIfam" id="NF009773">
    <property type="entry name" value="PRK13270.1"/>
    <property type="match status" value="1"/>
</dbReference>
<evidence type="ECO:0000313" key="4">
    <source>
        <dbReference type="Proteomes" id="UP000197783"/>
    </source>
</evidence>
<dbReference type="PRINTS" id="PR00744">
    <property type="entry name" value="GLHYDRLASE37"/>
</dbReference>
<reference evidence="3 4" key="1">
    <citation type="submission" date="2017-03" db="EMBL/GenBank/DDBJ databases">
        <title>Genome sequence of Sphingomonas mucosissima DSM 17494.</title>
        <authorList>
            <person name="Poehlein A."/>
            <person name="Wuebbeler J.H."/>
            <person name="Steinbuechel A."/>
            <person name="Daniel R."/>
        </authorList>
    </citation>
    <scope>NUCLEOTIDE SEQUENCE [LARGE SCALE GENOMIC DNA]</scope>
    <source>
        <strain evidence="3 4">DSM 17494</strain>
    </source>
</reference>